<sequence length="357" mass="41743">MSVHVFTSCSYSYLNRARVFGYSLKRFHPDWILFIVMTDKEPEGYEFKLEDEPFDIIIHDYELFGEETNSWLFGLDIVEACTAVKGRACGHIFEKYGCEKLFYFDPDIAIFNELSVLDEALDRNSIILTPHQTEPEKRGDVQAIIDNEITSLHYGSFNLGFVGIKNDDTGRRFCQWWDDRLLDWCIDDLSRGLFVDQKWCNLVPCFFDNVGIIRDPGMNVASWNLSHRSMTFDESGKALINGHPLCFFHFTKLGAVGDAMTRRYAESNLEIYELWSWYRIQVEELTLPSIPKRWWYYGRFENGLPISKSIKVFYRNRQDLKLKFPQPFHLGDDSFFGWLQRETDLLDSGADFGFSPV</sequence>
<evidence type="ECO:0000313" key="2">
    <source>
        <dbReference type="EMBL" id="QTG01839.1"/>
    </source>
</evidence>
<dbReference type="AlphaFoldDB" id="A0AAE7UQP9"/>
<dbReference type="SUPFAM" id="SSF53448">
    <property type="entry name" value="Nucleotide-diphospho-sugar transferases"/>
    <property type="match status" value="1"/>
</dbReference>
<accession>A0AAE7UQP9</accession>
<dbReference type="RefSeq" id="WP_065698619.1">
    <property type="nucleotide sequence ID" value="NZ_CP049207.1"/>
</dbReference>
<keyword evidence="4" id="KW-1185">Reference proteome</keyword>
<dbReference type="Proteomes" id="UP000822331">
    <property type="component" value="Unassembled WGS sequence"/>
</dbReference>
<name>A0AAE7UQP9_9HYPH</name>
<evidence type="ECO:0000313" key="3">
    <source>
        <dbReference type="Proteomes" id="UP000663912"/>
    </source>
</evidence>
<organism evidence="2 3">
    <name type="scientific">Agrobacterium rubi</name>
    <dbReference type="NCBI Taxonomy" id="28099"/>
    <lineage>
        <taxon>Bacteria</taxon>
        <taxon>Pseudomonadati</taxon>
        <taxon>Pseudomonadota</taxon>
        <taxon>Alphaproteobacteria</taxon>
        <taxon>Hyphomicrobiales</taxon>
        <taxon>Rhizobiaceae</taxon>
        <taxon>Rhizobium/Agrobacterium group</taxon>
        <taxon>Agrobacterium</taxon>
    </lineage>
</organism>
<evidence type="ECO:0008006" key="5">
    <source>
        <dbReference type="Google" id="ProtNLM"/>
    </source>
</evidence>
<dbReference type="Proteomes" id="UP000663912">
    <property type="component" value="Chromosome 2"/>
</dbReference>
<protein>
    <recommendedName>
        <fullName evidence="5">Glycosyl transferase</fullName>
    </recommendedName>
</protein>
<reference evidence="2" key="2">
    <citation type="submission" date="2020-02" db="EMBL/GenBank/DDBJ databases">
        <title>Unexpected conservation and global transmission of agrobacterial virulence plasmids.</title>
        <authorList>
            <person name="Weisberg A.J."/>
            <person name="Davis E.W. II"/>
            <person name="Tabima J.R."/>
            <person name="Belcher M.S."/>
            <person name="Miller M."/>
            <person name="Kuo C.-H."/>
            <person name="Loper J.E."/>
            <person name="Grunwald N.J."/>
            <person name="Putnam M.L."/>
            <person name="Chang J.H."/>
        </authorList>
    </citation>
    <scope>NUCLEOTIDE SEQUENCE</scope>
    <source>
        <strain evidence="2">W2/73</strain>
    </source>
</reference>
<dbReference type="InterPro" id="IPR029044">
    <property type="entry name" value="Nucleotide-diphossugar_trans"/>
</dbReference>
<evidence type="ECO:0000313" key="1">
    <source>
        <dbReference type="EMBL" id="NTF37984.1"/>
    </source>
</evidence>
<dbReference type="Gene3D" id="3.90.550.10">
    <property type="entry name" value="Spore Coat Polysaccharide Biosynthesis Protein SpsA, Chain A"/>
    <property type="match status" value="1"/>
</dbReference>
<dbReference type="KEGG" id="arui:G6M88_15285"/>
<dbReference type="EMBL" id="CP049207">
    <property type="protein sequence ID" value="QTG01839.1"/>
    <property type="molecule type" value="Genomic_DNA"/>
</dbReference>
<evidence type="ECO:0000313" key="4">
    <source>
        <dbReference type="Proteomes" id="UP000822331"/>
    </source>
</evidence>
<dbReference type="EMBL" id="JAAMCP010000008">
    <property type="protein sequence ID" value="NTF37984.1"/>
    <property type="molecule type" value="Genomic_DNA"/>
</dbReference>
<reference evidence="1 4" key="1">
    <citation type="journal article" date="2020" name="Science">
        <title>Unexpected conservation and global transmission of agrobacterial virulence plasmids.</title>
        <authorList>
            <person name="Weisberg A.J."/>
            <person name="Davis E.W. 2nd"/>
            <person name="Tabima J."/>
            <person name="Belcher M.S."/>
            <person name="Miller M."/>
            <person name="Kuo C.H."/>
            <person name="Loper J.E."/>
            <person name="Grunwald N.J."/>
            <person name="Putnam M.L."/>
            <person name="Chang J.H."/>
        </authorList>
    </citation>
    <scope>NUCLEOTIDE SEQUENCE [LARGE SCALE GENOMIC DNA]</scope>
    <source>
        <strain evidence="1 4">A19/93</strain>
    </source>
</reference>
<gene>
    <name evidence="1" type="ORF">G6L72_14865</name>
    <name evidence="2" type="ORF">G6M88_15285</name>
</gene>
<proteinExistence type="predicted"/>